<evidence type="ECO:0000313" key="3">
    <source>
        <dbReference type="EMBL" id="BAU94561.1"/>
    </source>
</evidence>
<dbReference type="AlphaFoldDB" id="A0A160PPK8"/>
<proteinExistence type="predicted"/>
<dbReference type="PROSITE" id="PS50112">
    <property type="entry name" value="PAS"/>
    <property type="match status" value="1"/>
</dbReference>
<dbReference type="InterPro" id="IPR000014">
    <property type="entry name" value="PAS"/>
</dbReference>
<evidence type="ECO:0000259" key="2">
    <source>
        <dbReference type="PROSITE" id="PS50113"/>
    </source>
</evidence>
<organism evidence="3 4">
    <name type="scientific">Corynebacterium suranareeae</name>
    <dbReference type="NCBI Taxonomy" id="2506452"/>
    <lineage>
        <taxon>Bacteria</taxon>
        <taxon>Bacillati</taxon>
        <taxon>Actinomycetota</taxon>
        <taxon>Actinomycetes</taxon>
        <taxon>Mycobacteriales</taxon>
        <taxon>Corynebacteriaceae</taxon>
        <taxon>Corynebacterium</taxon>
    </lineage>
</organism>
<dbReference type="RefSeq" id="WP_096453720.1">
    <property type="nucleotide sequence ID" value="NZ_AP017369.1"/>
</dbReference>
<feature type="domain" description="PAS" evidence="1">
    <location>
        <begin position="10"/>
        <end position="74"/>
    </location>
</feature>
<accession>A0A160PPK8</accession>
<evidence type="ECO:0000313" key="4">
    <source>
        <dbReference type="Proteomes" id="UP000218244"/>
    </source>
</evidence>
<dbReference type="PROSITE" id="PS50113">
    <property type="entry name" value="PAC"/>
    <property type="match status" value="1"/>
</dbReference>
<dbReference type="NCBIfam" id="TIGR00229">
    <property type="entry name" value="sensory_box"/>
    <property type="match status" value="1"/>
</dbReference>
<sequence length="145" mass="16297">MVDFDTIASRLVTETEEAIIYATRDGIIRLWNGGSEKLFGYAAGEALGKSLDIIIPEKHRKAHWDGWDRVMESGETRYGSEPLNVPGIRADGSKMSLEFSITILKDDSGKIEGVAAFLRDVTANWDEKKSLRIRIKELERQIEGQ</sequence>
<protein>
    <submittedName>
        <fullName evidence="3">PAS/PAC domain-containing protein</fullName>
    </submittedName>
</protein>
<keyword evidence="4" id="KW-1185">Reference proteome</keyword>
<dbReference type="InterPro" id="IPR000700">
    <property type="entry name" value="PAS-assoc_C"/>
</dbReference>
<dbReference type="InterPro" id="IPR013656">
    <property type="entry name" value="PAS_4"/>
</dbReference>
<feature type="domain" description="PAC" evidence="2">
    <location>
        <begin position="81"/>
        <end position="133"/>
    </location>
</feature>
<evidence type="ECO:0000259" key="1">
    <source>
        <dbReference type="PROSITE" id="PS50112"/>
    </source>
</evidence>
<dbReference type="Proteomes" id="UP000218244">
    <property type="component" value="Chromosome"/>
</dbReference>
<gene>
    <name evidence="3" type="ORF">N24_0299</name>
</gene>
<dbReference type="CDD" id="cd00130">
    <property type="entry name" value="PAS"/>
    <property type="match status" value="1"/>
</dbReference>
<dbReference type="Pfam" id="PF08448">
    <property type="entry name" value="PAS_4"/>
    <property type="match status" value="1"/>
</dbReference>
<name>A0A160PPK8_9CORY</name>
<dbReference type="EMBL" id="AP017369">
    <property type="protein sequence ID" value="BAU94561.1"/>
    <property type="molecule type" value="Genomic_DNA"/>
</dbReference>
<reference evidence="3 4" key="1">
    <citation type="submission" date="2016-02" db="EMBL/GenBank/DDBJ databases">
        <title>Corynebacterium glutamicum N24 whole genome sequencing project.</title>
        <authorList>
            <person name="Matsutani M."/>
            <person name="Nangtapong N."/>
            <person name="Yakushi T."/>
            <person name="Matsushita K."/>
        </authorList>
    </citation>
    <scope>NUCLEOTIDE SEQUENCE [LARGE SCALE GENOMIC DNA]</scope>
    <source>
        <strain evidence="3 4">N24</strain>
    </source>
</reference>
<dbReference type="SUPFAM" id="SSF55785">
    <property type="entry name" value="PYP-like sensor domain (PAS domain)"/>
    <property type="match status" value="1"/>
</dbReference>
<dbReference type="SMART" id="SM00091">
    <property type="entry name" value="PAS"/>
    <property type="match status" value="1"/>
</dbReference>
<dbReference type="InterPro" id="IPR035965">
    <property type="entry name" value="PAS-like_dom_sf"/>
</dbReference>
<dbReference type="Gene3D" id="3.30.450.20">
    <property type="entry name" value="PAS domain"/>
    <property type="match status" value="1"/>
</dbReference>
<dbReference type="KEGG" id="csur:N24_0299"/>